<dbReference type="EMBL" id="CAOQHR010000002">
    <property type="protein sequence ID" value="CAI6291111.1"/>
    <property type="molecule type" value="Genomic_DNA"/>
</dbReference>
<keyword evidence="2" id="KW-1185">Reference proteome</keyword>
<proteinExistence type="predicted"/>
<organism evidence="1 2">
    <name type="scientific">Periconia digitata</name>
    <dbReference type="NCBI Taxonomy" id="1303443"/>
    <lineage>
        <taxon>Eukaryota</taxon>
        <taxon>Fungi</taxon>
        <taxon>Dikarya</taxon>
        <taxon>Ascomycota</taxon>
        <taxon>Pezizomycotina</taxon>
        <taxon>Dothideomycetes</taxon>
        <taxon>Pleosporomycetidae</taxon>
        <taxon>Pleosporales</taxon>
        <taxon>Massarineae</taxon>
        <taxon>Periconiaceae</taxon>
        <taxon>Periconia</taxon>
    </lineage>
</organism>
<protein>
    <submittedName>
        <fullName evidence="1">Uncharacterized protein</fullName>
    </submittedName>
</protein>
<accession>A0A9W4U3X5</accession>
<evidence type="ECO:0000313" key="1">
    <source>
        <dbReference type="EMBL" id="CAI6291111.1"/>
    </source>
</evidence>
<reference evidence="1" key="1">
    <citation type="submission" date="2023-01" db="EMBL/GenBank/DDBJ databases">
        <authorList>
            <person name="Van Ghelder C."/>
            <person name="Rancurel C."/>
        </authorList>
    </citation>
    <scope>NUCLEOTIDE SEQUENCE</scope>
    <source>
        <strain evidence="1">CNCM I-4278</strain>
    </source>
</reference>
<dbReference type="AlphaFoldDB" id="A0A9W4U3X5"/>
<sequence>MVSLSYAEQEADKCYLEHLYSILEDSKIGETHEPLLRRDTLNDLNFLVDLLKALSKNVKEAYWEDIHFLMTDYGDPSRYHHFLRKTTTSLNHNREIAILKGLRQFYGEHGVRPVPEAEAISGYAIGEDEGTRLLLLAELMALTKDILRERGFSPRVGYEVYGNEKVEADLRKVDAKLRRRYGWTAGIYWWWKKRKSRRGPTNPSST</sequence>
<dbReference type="Proteomes" id="UP001152607">
    <property type="component" value="Unassembled WGS sequence"/>
</dbReference>
<gene>
    <name evidence="1" type="ORF">PDIGIT_LOCUS2460</name>
</gene>
<comment type="caution">
    <text evidence="1">The sequence shown here is derived from an EMBL/GenBank/DDBJ whole genome shotgun (WGS) entry which is preliminary data.</text>
</comment>
<evidence type="ECO:0000313" key="2">
    <source>
        <dbReference type="Proteomes" id="UP001152607"/>
    </source>
</evidence>
<name>A0A9W4U3X5_9PLEO</name>